<evidence type="ECO:0000256" key="6">
    <source>
        <dbReference type="ARBA" id="ARBA00023136"/>
    </source>
</evidence>
<feature type="transmembrane region" description="Helical" evidence="7">
    <location>
        <begin position="40"/>
        <end position="63"/>
    </location>
</feature>
<keyword evidence="6 7" id="KW-0472">Membrane</keyword>
<feature type="transmembrane region" description="Helical" evidence="7">
    <location>
        <begin position="273"/>
        <end position="292"/>
    </location>
</feature>
<feature type="transmembrane region" description="Helical" evidence="7">
    <location>
        <begin position="75"/>
        <end position="92"/>
    </location>
</feature>
<accession>A0A369CBB6</accession>
<feature type="transmembrane region" description="Helical" evidence="7">
    <location>
        <begin position="212"/>
        <end position="234"/>
    </location>
</feature>
<dbReference type="Pfam" id="PF07690">
    <property type="entry name" value="MFS_1"/>
    <property type="match status" value="1"/>
</dbReference>
<dbReference type="OrthoDB" id="9764259at2"/>
<dbReference type="Proteomes" id="UP000252707">
    <property type="component" value="Unassembled WGS sequence"/>
</dbReference>
<organism evidence="9 10">
    <name type="scientific">Thioalbus denitrificans</name>
    <dbReference type="NCBI Taxonomy" id="547122"/>
    <lineage>
        <taxon>Bacteria</taxon>
        <taxon>Pseudomonadati</taxon>
        <taxon>Pseudomonadota</taxon>
        <taxon>Gammaproteobacteria</taxon>
        <taxon>Chromatiales</taxon>
        <taxon>Ectothiorhodospiraceae</taxon>
        <taxon>Thioalbus</taxon>
    </lineage>
</organism>
<dbReference type="InterPro" id="IPR011701">
    <property type="entry name" value="MFS"/>
</dbReference>
<dbReference type="Gene3D" id="3.30.70.100">
    <property type="match status" value="1"/>
</dbReference>
<comment type="caution">
    <text evidence="9">The sequence shown here is derived from an EMBL/GenBank/DDBJ whole genome shotgun (WGS) entry which is preliminary data.</text>
</comment>
<evidence type="ECO:0000256" key="1">
    <source>
        <dbReference type="ARBA" id="ARBA00004651"/>
    </source>
</evidence>
<evidence type="ECO:0000256" key="3">
    <source>
        <dbReference type="ARBA" id="ARBA00022475"/>
    </source>
</evidence>
<keyword evidence="5 7" id="KW-1133">Transmembrane helix</keyword>
<gene>
    <name evidence="9" type="ORF">DFQ59_106172</name>
</gene>
<comment type="subcellular location">
    <subcellularLocation>
        <location evidence="1">Cell membrane</location>
        <topology evidence="1">Multi-pass membrane protein</topology>
    </subcellularLocation>
</comment>
<keyword evidence="3" id="KW-1003">Cell membrane</keyword>
<dbReference type="InterPro" id="IPR050171">
    <property type="entry name" value="MFS_Transporters"/>
</dbReference>
<dbReference type="PROSITE" id="PS50850">
    <property type="entry name" value="MFS"/>
    <property type="match status" value="1"/>
</dbReference>
<keyword evidence="10" id="KW-1185">Reference proteome</keyword>
<dbReference type="InterPro" id="IPR036259">
    <property type="entry name" value="MFS_trans_sf"/>
</dbReference>
<dbReference type="PANTHER" id="PTHR23517">
    <property type="entry name" value="RESISTANCE PROTEIN MDTM, PUTATIVE-RELATED-RELATED"/>
    <property type="match status" value="1"/>
</dbReference>
<feature type="transmembrane region" description="Helical" evidence="7">
    <location>
        <begin position="131"/>
        <end position="150"/>
    </location>
</feature>
<feature type="transmembrane region" description="Helical" evidence="7">
    <location>
        <begin position="98"/>
        <end position="119"/>
    </location>
</feature>
<reference evidence="9 10" key="1">
    <citation type="submission" date="2018-07" db="EMBL/GenBank/DDBJ databases">
        <title>Genomic Encyclopedia of Type Strains, Phase IV (KMG-IV): sequencing the most valuable type-strain genomes for metagenomic binning, comparative biology and taxonomic classification.</title>
        <authorList>
            <person name="Goeker M."/>
        </authorList>
    </citation>
    <scope>NUCLEOTIDE SEQUENCE [LARGE SCALE GENOMIC DNA]</scope>
    <source>
        <strain evidence="9 10">DSM 26407</strain>
    </source>
</reference>
<evidence type="ECO:0000313" key="10">
    <source>
        <dbReference type="Proteomes" id="UP000252707"/>
    </source>
</evidence>
<dbReference type="Gene3D" id="1.20.1250.20">
    <property type="entry name" value="MFS general substrate transporter like domains"/>
    <property type="match status" value="1"/>
</dbReference>
<feature type="transmembrane region" description="Helical" evidence="7">
    <location>
        <begin position="162"/>
        <end position="181"/>
    </location>
</feature>
<evidence type="ECO:0000313" key="9">
    <source>
        <dbReference type="EMBL" id="RCX29937.1"/>
    </source>
</evidence>
<evidence type="ECO:0000256" key="7">
    <source>
        <dbReference type="SAM" id="Phobius"/>
    </source>
</evidence>
<sequence>MTIGERRAAATLSGIFGLRMLGLFMILPVFALYAEHLDGVTPTLVGLAIGAYGLTQALLQIPAGMLSDRIGRKPVMVAGLLLFAAGSVLAAMSDTIHWVIVGRALQGAGAIASTVMALLADLTREEHRTKAMAFMGASIGVSFAVAMVAGPVLNHWIGVPGIFWLTGALALAAIAVVILLVPTPHRSGLHRDTEPVPALFGKVLRNGELLRLNYGIFSLHLLLTASFTVVPLALRDFAGLASGYHSFVYLGVMAGSLLVMVPAIILAEKKRRIKTVFLAAVALLAAAELGLWQLHGSLSAIVAALFVFFAAFNILEATLPSLVSKVAPPDSKGTAMGFYSSSQFLGAFIGGAMGGWLHGRYGIEGVFLGSAVVAALWWLVAAGMRHPSYLSSYLLRVGPVDDAQARLLSERLAGVAGVAEAVVVAEDQTAYLKVDRSRLDVEALQQYAVA</sequence>
<dbReference type="GO" id="GO:0022857">
    <property type="term" value="F:transmembrane transporter activity"/>
    <property type="evidence" value="ECO:0007669"/>
    <property type="project" value="InterPro"/>
</dbReference>
<evidence type="ECO:0000256" key="4">
    <source>
        <dbReference type="ARBA" id="ARBA00022692"/>
    </source>
</evidence>
<evidence type="ECO:0000259" key="8">
    <source>
        <dbReference type="PROSITE" id="PS50850"/>
    </source>
</evidence>
<name>A0A369CBB6_9GAMM</name>
<dbReference type="PANTHER" id="PTHR23517:SF2">
    <property type="entry name" value="MULTIDRUG RESISTANCE PROTEIN MDTH"/>
    <property type="match status" value="1"/>
</dbReference>
<feature type="transmembrane region" description="Helical" evidence="7">
    <location>
        <begin position="336"/>
        <end position="359"/>
    </location>
</feature>
<keyword evidence="4 7" id="KW-0812">Transmembrane</keyword>
<feature type="domain" description="Major facilitator superfamily (MFS) profile" evidence="8">
    <location>
        <begin position="1"/>
        <end position="389"/>
    </location>
</feature>
<evidence type="ECO:0000256" key="2">
    <source>
        <dbReference type="ARBA" id="ARBA00022448"/>
    </source>
</evidence>
<dbReference type="EMBL" id="QPJY01000006">
    <property type="protein sequence ID" value="RCX29937.1"/>
    <property type="molecule type" value="Genomic_DNA"/>
</dbReference>
<dbReference type="SUPFAM" id="SSF103473">
    <property type="entry name" value="MFS general substrate transporter"/>
    <property type="match status" value="1"/>
</dbReference>
<proteinExistence type="predicted"/>
<feature type="transmembrane region" description="Helical" evidence="7">
    <location>
        <begin position="12"/>
        <end position="34"/>
    </location>
</feature>
<protein>
    <submittedName>
        <fullName evidence="9">Putative MFS family arabinose efflux permease</fullName>
    </submittedName>
</protein>
<dbReference type="InterPro" id="IPR005829">
    <property type="entry name" value="Sugar_transporter_CS"/>
</dbReference>
<dbReference type="PROSITE" id="PS00216">
    <property type="entry name" value="SUGAR_TRANSPORT_1"/>
    <property type="match status" value="1"/>
</dbReference>
<dbReference type="GO" id="GO:0005886">
    <property type="term" value="C:plasma membrane"/>
    <property type="evidence" value="ECO:0007669"/>
    <property type="project" value="UniProtKB-SubCell"/>
</dbReference>
<feature type="transmembrane region" description="Helical" evidence="7">
    <location>
        <begin position="246"/>
        <end position="266"/>
    </location>
</feature>
<dbReference type="AlphaFoldDB" id="A0A369CBB6"/>
<evidence type="ECO:0000256" key="5">
    <source>
        <dbReference type="ARBA" id="ARBA00022989"/>
    </source>
</evidence>
<dbReference type="CDD" id="cd17472">
    <property type="entry name" value="MFS_YajR_like"/>
    <property type="match status" value="1"/>
</dbReference>
<keyword evidence="2" id="KW-0813">Transport</keyword>
<dbReference type="InterPro" id="IPR020846">
    <property type="entry name" value="MFS_dom"/>
</dbReference>
<feature type="transmembrane region" description="Helical" evidence="7">
    <location>
        <begin position="298"/>
        <end position="315"/>
    </location>
</feature>
<feature type="transmembrane region" description="Helical" evidence="7">
    <location>
        <begin position="365"/>
        <end position="384"/>
    </location>
</feature>